<keyword evidence="3" id="KW-1185">Reference proteome</keyword>
<dbReference type="RefSeq" id="WP_209210074.1">
    <property type="nucleotide sequence ID" value="NZ_JAFFZM010000004.1"/>
</dbReference>
<dbReference type="Proteomes" id="UP000721954">
    <property type="component" value="Unassembled WGS sequence"/>
</dbReference>
<evidence type="ECO:0000313" key="2">
    <source>
        <dbReference type="EMBL" id="MBO8198322.1"/>
    </source>
</evidence>
<reference evidence="2 3" key="1">
    <citation type="submission" date="2021-02" db="EMBL/GenBank/DDBJ databases">
        <title>Streptomyces spirodelae sp. nov., isolated from duckweed.</title>
        <authorList>
            <person name="Saimee Y."/>
            <person name="Duangmal K."/>
        </authorList>
    </citation>
    <scope>NUCLEOTIDE SEQUENCE [LARGE SCALE GENOMIC DNA]</scope>
    <source>
        <strain evidence="2 3">DSM 42105</strain>
    </source>
</reference>
<dbReference type="PRINTS" id="PR00385">
    <property type="entry name" value="P450"/>
</dbReference>
<evidence type="ECO:0000256" key="1">
    <source>
        <dbReference type="ARBA" id="ARBA00010617"/>
    </source>
</evidence>
<dbReference type="PANTHER" id="PTHR24305:SF166">
    <property type="entry name" value="CYTOCHROME P450 12A4, MITOCHONDRIAL-RELATED"/>
    <property type="match status" value="1"/>
</dbReference>
<sequence length="413" mass="45206">MLRPPAPTGFSPAEFLERYEQDRLGTLGSAVRQHGPVVQLAEGTVLVNDPAAAQEVLRRTNTDFLVTSTIRRDEVSGVRDDPATQEWMRGRRATQRGMSPDPLREHRRWLTSAADALCRQWRTAGDIADPLLGLEQLTARSFTTYCFGSRDAGPVPARTAELLAAITPLIASPFQLPRALRRLLPRYRRSVRAQSALEDELRRALARPGSGGLVDALTASGLGTEAVVRILVSSGLASYRVPAAAVTWCLVALADHPRTAEACAHALHSAEEGSVPEYVRWTLAETLRLWPPNWLIVRTARGEQEAAGWRIPEGAAVLISPYVLHRSTATFGDDADRFRPERWQDLKPETGTYVPYGMGTRWCVGKALADVELSTLVSVLAGSLRFTVTSMATRPDVRTTLLPAGLTMSVTAR</sequence>
<dbReference type="InterPro" id="IPR050121">
    <property type="entry name" value="Cytochrome_P450_monoxygenase"/>
</dbReference>
<dbReference type="Pfam" id="PF00067">
    <property type="entry name" value="p450"/>
    <property type="match status" value="1"/>
</dbReference>
<dbReference type="SUPFAM" id="SSF48264">
    <property type="entry name" value="Cytochrome P450"/>
    <property type="match status" value="1"/>
</dbReference>
<comment type="similarity">
    <text evidence="1">Belongs to the cytochrome P450 family.</text>
</comment>
<protein>
    <submittedName>
        <fullName evidence="2">Cytochrome P450</fullName>
    </submittedName>
</protein>
<evidence type="ECO:0000313" key="3">
    <source>
        <dbReference type="Proteomes" id="UP000721954"/>
    </source>
</evidence>
<dbReference type="PANTHER" id="PTHR24305">
    <property type="entry name" value="CYTOCHROME P450"/>
    <property type="match status" value="1"/>
</dbReference>
<organism evidence="2 3">
    <name type="scientific">Streptomyces smyrnaeus</name>
    <dbReference type="NCBI Taxonomy" id="1387713"/>
    <lineage>
        <taxon>Bacteria</taxon>
        <taxon>Bacillati</taxon>
        <taxon>Actinomycetota</taxon>
        <taxon>Actinomycetes</taxon>
        <taxon>Kitasatosporales</taxon>
        <taxon>Streptomycetaceae</taxon>
        <taxon>Streptomyces</taxon>
    </lineage>
</organism>
<comment type="caution">
    <text evidence="2">The sequence shown here is derived from an EMBL/GenBank/DDBJ whole genome shotgun (WGS) entry which is preliminary data.</text>
</comment>
<accession>A0ABS3XTL9</accession>
<dbReference type="EMBL" id="JAFFZM010000004">
    <property type="protein sequence ID" value="MBO8198322.1"/>
    <property type="molecule type" value="Genomic_DNA"/>
</dbReference>
<dbReference type="InterPro" id="IPR001128">
    <property type="entry name" value="Cyt_P450"/>
</dbReference>
<dbReference type="Gene3D" id="1.10.630.10">
    <property type="entry name" value="Cytochrome P450"/>
    <property type="match status" value="1"/>
</dbReference>
<name>A0ABS3XTL9_9ACTN</name>
<gene>
    <name evidence="2" type="ORF">JW613_08380</name>
</gene>
<dbReference type="CDD" id="cd00302">
    <property type="entry name" value="cytochrome_P450"/>
    <property type="match status" value="1"/>
</dbReference>
<dbReference type="InterPro" id="IPR036396">
    <property type="entry name" value="Cyt_P450_sf"/>
</dbReference>
<dbReference type="GeneID" id="96258621"/>
<proteinExistence type="inferred from homology"/>